<keyword evidence="2" id="KW-1185">Reference proteome</keyword>
<dbReference type="AlphaFoldDB" id="A0A8X6MT64"/>
<proteinExistence type="predicted"/>
<sequence length="82" mass="9382">MALHLITGAVLSTPIETLQSDSSNPPVAVEITKQVVNTLVRMKAAQRENWMNDWQKILFKTQTFQVEVCERNLRYPDLDVPI</sequence>
<dbReference type="EMBL" id="BMAW01096831">
    <property type="protein sequence ID" value="GFS76660.1"/>
    <property type="molecule type" value="Genomic_DNA"/>
</dbReference>
<organism evidence="1 2">
    <name type="scientific">Nephila pilipes</name>
    <name type="common">Giant wood spider</name>
    <name type="synonym">Nephila maculata</name>
    <dbReference type="NCBI Taxonomy" id="299642"/>
    <lineage>
        <taxon>Eukaryota</taxon>
        <taxon>Metazoa</taxon>
        <taxon>Ecdysozoa</taxon>
        <taxon>Arthropoda</taxon>
        <taxon>Chelicerata</taxon>
        <taxon>Arachnida</taxon>
        <taxon>Araneae</taxon>
        <taxon>Araneomorphae</taxon>
        <taxon>Entelegynae</taxon>
        <taxon>Araneoidea</taxon>
        <taxon>Nephilidae</taxon>
        <taxon>Nephila</taxon>
    </lineage>
</organism>
<evidence type="ECO:0000313" key="1">
    <source>
        <dbReference type="EMBL" id="GFS76660.1"/>
    </source>
</evidence>
<accession>A0A8X6MT64</accession>
<gene>
    <name evidence="1" type="ORF">NPIL_256061</name>
</gene>
<reference evidence="1" key="1">
    <citation type="submission" date="2020-08" db="EMBL/GenBank/DDBJ databases">
        <title>Multicomponent nature underlies the extraordinary mechanical properties of spider dragline silk.</title>
        <authorList>
            <person name="Kono N."/>
            <person name="Nakamura H."/>
            <person name="Mori M."/>
            <person name="Yoshida Y."/>
            <person name="Ohtoshi R."/>
            <person name="Malay A.D."/>
            <person name="Moran D.A.P."/>
            <person name="Tomita M."/>
            <person name="Numata K."/>
            <person name="Arakawa K."/>
        </authorList>
    </citation>
    <scope>NUCLEOTIDE SEQUENCE</scope>
</reference>
<evidence type="ECO:0000313" key="2">
    <source>
        <dbReference type="Proteomes" id="UP000887013"/>
    </source>
</evidence>
<name>A0A8X6MT64_NEPPI</name>
<comment type="caution">
    <text evidence="1">The sequence shown here is derived from an EMBL/GenBank/DDBJ whole genome shotgun (WGS) entry which is preliminary data.</text>
</comment>
<dbReference type="Proteomes" id="UP000887013">
    <property type="component" value="Unassembled WGS sequence"/>
</dbReference>
<protein>
    <submittedName>
        <fullName evidence="1">Uncharacterized protein</fullName>
    </submittedName>
</protein>